<keyword evidence="1" id="KW-0472">Membrane</keyword>
<dbReference type="RefSeq" id="WP_204663943.1">
    <property type="nucleotide sequence ID" value="NZ_JAFBDT010000010.1"/>
</dbReference>
<accession>A0ABS2MRF2</accession>
<keyword evidence="1" id="KW-0812">Transmembrane</keyword>
<name>A0ABS2MRF2_9FIRM</name>
<organism evidence="2 3">
    <name type="scientific">Fusibacter tunisiensis</name>
    <dbReference type="NCBI Taxonomy" id="1008308"/>
    <lineage>
        <taxon>Bacteria</taxon>
        <taxon>Bacillati</taxon>
        <taxon>Bacillota</taxon>
        <taxon>Clostridia</taxon>
        <taxon>Eubacteriales</taxon>
        <taxon>Eubacteriales Family XII. Incertae Sedis</taxon>
        <taxon>Fusibacter</taxon>
    </lineage>
</organism>
<gene>
    <name evidence="2" type="ORF">JOC49_001504</name>
</gene>
<evidence type="ECO:0000313" key="2">
    <source>
        <dbReference type="EMBL" id="MBM7561961.1"/>
    </source>
</evidence>
<comment type="caution">
    <text evidence="2">The sequence shown here is derived from an EMBL/GenBank/DDBJ whole genome shotgun (WGS) entry which is preliminary data.</text>
</comment>
<dbReference type="EMBL" id="JAFBDT010000010">
    <property type="protein sequence ID" value="MBM7561961.1"/>
    <property type="molecule type" value="Genomic_DNA"/>
</dbReference>
<feature type="transmembrane region" description="Helical" evidence="1">
    <location>
        <begin position="21"/>
        <end position="44"/>
    </location>
</feature>
<protein>
    <submittedName>
        <fullName evidence="2">Uncharacterized protein</fullName>
    </submittedName>
</protein>
<keyword evidence="3" id="KW-1185">Reference proteome</keyword>
<reference evidence="2 3" key="1">
    <citation type="submission" date="2021-01" db="EMBL/GenBank/DDBJ databases">
        <title>Genomic Encyclopedia of Type Strains, Phase IV (KMG-IV): sequencing the most valuable type-strain genomes for metagenomic binning, comparative biology and taxonomic classification.</title>
        <authorList>
            <person name="Goeker M."/>
        </authorList>
    </citation>
    <scope>NUCLEOTIDE SEQUENCE [LARGE SCALE GENOMIC DNA]</scope>
    <source>
        <strain evidence="2 3">DSM 24436</strain>
    </source>
</reference>
<sequence>MDFEQLKQKISRTKGSTSIEAVIVFSLALALVIMSIGTIFTLYVDTQMDWTLTNSCDDFKWVPELLNPYEKLTESIMAQKILKDLHNTQLKSMVSNVDVSFQSTEHTNLIIVYLTYDYKFPTYKKSHIADYFMVDSTSDDGLSFESSTVFITNTGVKYHLESCFHLRKSKIPIDLQEAVNRGYTSCKNCYGNVEVN</sequence>
<evidence type="ECO:0000313" key="3">
    <source>
        <dbReference type="Proteomes" id="UP000767854"/>
    </source>
</evidence>
<dbReference type="Proteomes" id="UP000767854">
    <property type="component" value="Unassembled WGS sequence"/>
</dbReference>
<proteinExistence type="predicted"/>
<evidence type="ECO:0000256" key="1">
    <source>
        <dbReference type="SAM" id="Phobius"/>
    </source>
</evidence>
<keyword evidence="1" id="KW-1133">Transmembrane helix</keyword>